<feature type="compositionally biased region" description="Low complexity" evidence="1">
    <location>
        <begin position="175"/>
        <end position="189"/>
    </location>
</feature>
<evidence type="ECO:0000256" key="1">
    <source>
        <dbReference type="SAM" id="MobiDB-lite"/>
    </source>
</evidence>
<feature type="compositionally biased region" description="Acidic residues" evidence="1">
    <location>
        <begin position="99"/>
        <end position="113"/>
    </location>
</feature>
<feature type="compositionally biased region" description="Basic and acidic residues" evidence="1">
    <location>
        <begin position="114"/>
        <end position="125"/>
    </location>
</feature>
<feature type="compositionally biased region" description="Polar residues" evidence="1">
    <location>
        <begin position="145"/>
        <end position="170"/>
    </location>
</feature>
<feature type="region of interest" description="Disordered" evidence="1">
    <location>
        <begin position="250"/>
        <end position="271"/>
    </location>
</feature>
<feature type="region of interest" description="Disordered" evidence="1">
    <location>
        <begin position="73"/>
        <end position="189"/>
    </location>
</feature>
<sequence length="342" mass="37736">MNPFGIISKCPTCDKNVYAAEQVLDVECITSFASNASLAQRFSLLETFENMTLSQICHIREFSTQDLRFANVLPPSPTRRARESMMSTPPPPIRVTRLDDEEDAIYEEDEELNEEKKNTDEHSGDEPDDDAEEESQLPEEHNKSHNYFANGHSSTEPTQDRLQITRSPSPTKLMAASPSLSPATTTTTTADMRIRSSQNPLRTYSARTGIMRPISPTITGMSTASAPMGYLRTNMTGSSSIGQTFTGTLGKSATGTQGRRHTYTPPGFSGTPSCPRCEKPLRSLSILTFRSSRVERRGIDHAYVALNVQLPSIPLALAIKMALFYVEIVIQSFMDLLGAVMV</sequence>
<evidence type="ECO:0000313" key="3">
    <source>
        <dbReference type="Proteomes" id="UP001050691"/>
    </source>
</evidence>
<name>A0AAV5A7X1_9AGAM</name>
<comment type="caution">
    <text evidence="2">The sequence shown here is derived from an EMBL/GenBank/DDBJ whole genome shotgun (WGS) entry which is preliminary data.</text>
</comment>
<keyword evidence="3" id="KW-1185">Reference proteome</keyword>
<evidence type="ECO:0000313" key="2">
    <source>
        <dbReference type="EMBL" id="GJJ09349.1"/>
    </source>
</evidence>
<accession>A0AAV5A7X1</accession>
<dbReference type="EMBL" id="BPWL01000004">
    <property type="protein sequence ID" value="GJJ09349.1"/>
    <property type="molecule type" value="Genomic_DNA"/>
</dbReference>
<feature type="compositionally biased region" description="Acidic residues" evidence="1">
    <location>
        <begin position="126"/>
        <end position="137"/>
    </location>
</feature>
<reference evidence="2" key="1">
    <citation type="submission" date="2021-10" db="EMBL/GenBank/DDBJ databases">
        <title>De novo Genome Assembly of Clathrus columnatus (Basidiomycota, Fungi) Using Illumina and Nanopore Sequence Data.</title>
        <authorList>
            <person name="Ogiso-Tanaka E."/>
            <person name="Itagaki H."/>
            <person name="Hosoya T."/>
            <person name="Hosaka K."/>
        </authorList>
    </citation>
    <scope>NUCLEOTIDE SEQUENCE</scope>
    <source>
        <strain evidence="2">MO-923</strain>
    </source>
</reference>
<proteinExistence type="predicted"/>
<organism evidence="2 3">
    <name type="scientific">Clathrus columnatus</name>
    <dbReference type="NCBI Taxonomy" id="1419009"/>
    <lineage>
        <taxon>Eukaryota</taxon>
        <taxon>Fungi</taxon>
        <taxon>Dikarya</taxon>
        <taxon>Basidiomycota</taxon>
        <taxon>Agaricomycotina</taxon>
        <taxon>Agaricomycetes</taxon>
        <taxon>Phallomycetidae</taxon>
        <taxon>Phallales</taxon>
        <taxon>Clathraceae</taxon>
        <taxon>Clathrus</taxon>
    </lineage>
</organism>
<gene>
    <name evidence="2" type="ORF">Clacol_003571</name>
</gene>
<dbReference type="AlphaFoldDB" id="A0AAV5A7X1"/>
<protein>
    <submittedName>
        <fullName evidence="2">Uncharacterized protein</fullName>
    </submittedName>
</protein>
<dbReference type="Proteomes" id="UP001050691">
    <property type="component" value="Unassembled WGS sequence"/>
</dbReference>